<protein>
    <recommendedName>
        <fullName evidence="3">DNA-directed RNA polymerase</fullName>
        <ecNumber evidence="3">2.7.7.6</ecNumber>
    </recommendedName>
</protein>
<dbReference type="InterPro" id="IPR035698">
    <property type="entry name" value="RNAP_III_Rpc1_C"/>
</dbReference>
<comment type="caution">
    <text evidence="10">The sequence shown here is derived from an EMBL/GenBank/DDBJ whole genome shotgun (WGS) entry which is preliminary data.</text>
</comment>
<name>J9ELT4_WUCBA</name>
<comment type="similarity">
    <text evidence="2">Belongs to the RNA polymerase beta' chain family.</text>
</comment>
<dbReference type="FunFam" id="1.10.150.390:FF:000004">
    <property type="entry name" value="DNA-directed RNA polymerase subunit"/>
    <property type="match status" value="1"/>
</dbReference>
<evidence type="ECO:0000256" key="5">
    <source>
        <dbReference type="ARBA" id="ARBA00022833"/>
    </source>
</evidence>
<dbReference type="GO" id="GO:0006351">
    <property type="term" value="P:DNA-templated transcription"/>
    <property type="evidence" value="ECO:0007669"/>
    <property type="project" value="InterPro"/>
</dbReference>
<dbReference type="GO" id="GO:0003899">
    <property type="term" value="F:DNA-directed RNA polymerase activity"/>
    <property type="evidence" value="ECO:0007669"/>
    <property type="project" value="UniProtKB-EC"/>
</dbReference>
<evidence type="ECO:0000259" key="9">
    <source>
        <dbReference type="Pfam" id="PF04998"/>
    </source>
</evidence>
<dbReference type="Pfam" id="PF04998">
    <property type="entry name" value="RNA_pol_Rpb1_5"/>
    <property type="match status" value="1"/>
</dbReference>
<gene>
    <name evidence="10" type="ORF">WUBG_05969</name>
</gene>
<evidence type="ECO:0000256" key="6">
    <source>
        <dbReference type="ARBA" id="ARBA00022842"/>
    </source>
</evidence>
<keyword evidence="4" id="KW-0479">Metal-binding</keyword>
<dbReference type="EC" id="2.7.7.6" evidence="3"/>
<dbReference type="PANTHER" id="PTHR48446">
    <property type="entry name" value="DNA-DIRECTED RNA POLYMERASE SUBUNIT BETA' N-TERMINAL SECTION"/>
    <property type="match status" value="1"/>
</dbReference>
<accession>J9ELT4</accession>
<dbReference type="GO" id="GO:0003677">
    <property type="term" value="F:DNA binding"/>
    <property type="evidence" value="ECO:0007669"/>
    <property type="project" value="InterPro"/>
</dbReference>
<evidence type="ECO:0000256" key="4">
    <source>
        <dbReference type="ARBA" id="ARBA00022723"/>
    </source>
</evidence>
<feature type="domain" description="RNA polymerase Rpb1" evidence="9">
    <location>
        <begin position="37"/>
        <end position="336"/>
    </location>
</feature>
<dbReference type="SUPFAM" id="SSF64484">
    <property type="entry name" value="beta and beta-prime subunits of DNA dependent RNA-polymerase"/>
    <property type="match status" value="1"/>
</dbReference>
<dbReference type="InterPro" id="IPR007081">
    <property type="entry name" value="RNA_pol_Rpb1_5"/>
</dbReference>
<comment type="catalytic activity">
    <reaction evidence="8">
        <text>RNA(n) + a ribonucleoside 5'-triphosphate = RNA(n+1) + diphosphate</text>
        <dbReference type="Rhea" id="RHEA:21248"/>
        <dbReference type="Rhea" id="RHEA-COMP:14527"/>
        <dbReference type="Rhea" id="RHEA-COMP:17342"/>
        <dbReference type="ChEBI" id="CHEBI:33019"/>
        <dbReference type="ChEBI" id="CHEBI:61557"/>
        <dbReference type="ChEBI" id="CHEBI:140395"/>
        <dbReference type="EC" id="2.7.7.6"/>
    </reaction>
</comment>
<dbReference type="GO" id="GO:0046872">
    <property type="term" value="F:metal ion binding"/>
    <property type="evidence" value="ECO:0007669"/>
    <property type="project" value="UniProtKB-KW"/>
</dbReference>
<proteinExistence type="inferred from homology"/>
<dbReference type="InterPro" id="IPR015700">
    <property type="entry name" value="RPC1"/>
</dbReference>
<evidence type="ECO:0000313" key="10">
    <source>
        <dbReference type="EMBL" id="EJW83118.1"/>
    </source>
</evidence>
<dbReference type="EMBL" id="ADBV01002417">
    <property type="protein sequence ID" value="EJW83118.1"/>
    <property type="molecule type" value="Genomic_DNA"/>
</dbReference>
<dbReference type="CDD" id="cd02736">
    <property type="entry name" value="RNAP_III_Rpc1_C"/>
    <property type="match status" value="1"/>
</dbReference>
<evidence type="ECO:0000256" key="8">
    <source>
        <dbReference type="ARBA" id="ARBA00048552"/>
    </source>
</evidence>
<sequence>MPSATHCNDCKNQKFFRETEIRSHCLSHAQAVAFTKFCLRKFRCAICEPGTAVGAIAATSIGEPSTQMTLKTFHFAGVASMNITQGVPRIKEIINGVKLISTPLITAALTNEKDEKLARRVKARIEKTTLGEICDYIEEVYLPDDCFILLKINAKRVRLLQLEITMSSIAQSICTSKLPVPVRISQITILGKTIMTIRPPELAKCSKMMAIQYLKYNIGNVVVKGLPGIVRCVIHADEKKGDSYKLLVEGIDYREVMATVGVDGRRTYFNNALTVADVLGIEAARSSIISEILSTMASHGIGLDQRHVMLLADLMTYRGEVLGITRNGLVKMKESVLLLASFEKTADHLFEAAFFSQEDKICGVSECIILGTPITIGTGLFKLLYNHGKQLTISRMSTIFESPEFNLKL</sequence>
<keyword evidence="6" id="KW-0460">Magnesium</keyword>
<evidence type="ECO:0000256" key="2">
    <source>
        <dbReference type="ARBA" id="ARBA00006460"/>
    </source>
</evidence>
<keyword evidence="5" id="KW-0862">Zinc</keyword>
<comment type="subcellular location">
    <subcellularLocation>
        <location evidence="1">Nucleus</location>
    </subcellularLocation>
</comment>
<evidence type="ECO:0000313" key="11">
    <source>
        <dbReference type="Proteomes" id="UP000004810"/>
    </source>
</evidence>
<dbReference type="Gene3D" id="1.10.150.390">
    <property type="match status" value="1"/>
</dbReference>
<evidence type="ECO:0000256" key="3">
    <source>
        <dbReference type="ARBA" id="ARBA00012418"/>
    </source>
</evidence>
<dbReference type="GO" id="GO:0005634">
    <property type="term" value="C:nucleus"/>
    <property type="evidence" value="ECO:0007669"/>
    <property type="project" value="UniProtKB-SubCell"/>
</dbReference>
<dbReference type="Proteomes" id="UP000004810">
    <property type="component" value="Unassembled WGS sequence"/>
</dbReference>
<keyword evidence="7" id="KW-0539">Nucleus</keyword>
<evidence type="ECO:0000256" key="7">
    <source>
        <dbReference type="ARBA" id="ARBA00023242"/>
    </source>
</evidence>
<evidence type="ECO:0000256" key="1">
    <source>
        <dbReference type="ARBA" id="ARBA00004123"/>
    </source>
</evidence>
<reference evidence="11" key="1">
    <citation type="submission" date="2012-08" db="EMBL/GenBank/DDBJ databases">
        <title>The Genome Sequence of Wuchereria bancrofti.</title>
        <authorList>
            <person name="Nutman T.B."/>
            <person name="Fink D.L."/>
            <person name="Russ C."/>
            <person name="Young S."/>
            <person name="Zeng Q."/>
            <person name="Koehrsen M."/>
            <person name="Alvarado L."/>
            <person name="Berlin A."/>
            <person name="Chapman S.B."/>
            <person name="Chen Z."/>
            <person name="Freedman E."/>
            <person name="Gellesch M."/>
            <person name="Goldberg J."/>
            <person name="Griggs A."/>
            <person name="Gujja S."/>
            <person name="Heilman E.R."/>
            <person name="Heiman D."/>
            <person name="Hepburn T."/>
            <person name="Howarth C."/>
            <person name="Jen D."/>
            <person name="Larson L."/>
            <person name="Lewis B."/>
            <person name="Mehta T."/>
            <person name="Park D."/>
            <person name="Pearson M."/>
            <person name="Roberts A."/>
            <person name="Saif S."/>
            <person name="Shea T."/>
            <person name="Shenoy N."/>
            <person name="Sisk P."/>
            <person name="Stolte C."/>
            <person name="Sykes S."/>
            <person name="Walk T."/>
            <person name="White J."/>
            <person name="Yandava C."/>
            <person name="Haas B."/>
            <person name="Henn M.R."/>
            <person name="Nusbaum C."/>
            <person name="Birren B."/>
        </authorList>
    </citation>
    <scope>NUCLEOTIDE SEQUENCE [LARGE SCALE GENOMIC DNA]</scope>
    <source>
        <strain evidence="11">NA</strain>
    </source>
</reference>
<dbReference type="AlphaFoldDB" id="J9ELT4"/>
<organism evidence="10 11">
    <name type="scientific">Wuchereria bancrofti</name>
    <dbReference type="NCBI Taxonomy" id="6293"/>
    <lineage>
        <taxon>Eukaryota</taxon>
        <taxon>Metazoa</taxon>
        <taxon>Ecdysozoa</taxon>
        <taxon>Nematoda</taxon>
        <taxon>Chromadorea</taxon>
        <taxon>Rhabditida</taxon>
        <taxon>Spirurina</taxon>
        <taxon>Spiruromorpha</taxon>
        <taxon>Filarioidea</taxon>
        <taxon>Onchocercidae</taxon>
        <taxon>Wuchereria</taxon>
    </lineage>
</organism>
<dbReference type="PANTHER" id="PTHR48446:SF1">
    <property type="entry name" value="DNA-DIRECTED RNA POLYMERASE SUBUNIT BETA' N-TERMINAL SECTION"/>
    <property type="match status" value="1"/>
</dbReference>